<dbReference type="Proteomes" id="UP000198287">
    <property type="component" value="Unassembled WGS sequence"/>
</dbReference>
<comment type="caution">
    <text evidence="2">The sequence shown here is derived from an EMBL/GenBank/DDBJ whole genome shotgun (WGS) entry which is preliminary data.</text>
</comment>
<sequence length="148" mass="15229">MGVSYLRWLIISILGFVHICGALPVAPDAQASIGRQDVGDGVEGVGELVEVGEQVGTIVNGVVSSNVGDIFKGTLPFIEDSDVQTGVGTIFDSLTKPLNMLWAAGNKQALKYFGITEATTRNPLLANTANNSTAVIPAAGTVIATTAA</sequence>
<organism evidence="2 3">
    <name type="scientific">Folsomia candida</name>
    <name type="common">Springtail</name>
    <dbReference type="NCBI Taxonomy" id="158441"/>
    <lineage>
        <taxon>Eukaryota</taxon>
        <taxon>Metazoa</taxon>
        <taxon>Ecdysozoa</taxon>
        <taxon>Arthropoda</taxon>
        <taxon>Hexapoda</taxon>
        <taxon>Collembola</taxon>
        <taxon>Entomobryomorpha</taxon>
        <taxon>Isotomoidea</taxon>
        <taxon>Isotomidae</taxon>
        <taxon>Proisotominae</taxon>
        <taxon>Folsomia</taxon>
    </lineage>
</organism>
<keyword evidence="1" id="KW-0812">Transmembrane</keyword>
<evidence type="ECO:0000313" key="2">
    <source>
        <dbReference type="EMBL" id="OXA61841.1"/>
    </source>
</evidence>
<evidence type="ECO:0000256" key="1">
    <source>
        <dbReference type="SAM" id="Phobius"/>
    </source>
</evidence>
<dbReference type="GO" id="GO:0016301">
    <property type="term" value="F:kinase activity"/>
    <property type="evidence" value="ECO:0007669"/>
    <property type="project" value="UniProtKB-KW"/>
</dbReference>
<keyword evidence="2" id="KW-0418">Kinase</keyword>
<gene>
    <name evidence="2" type="ORF">Fcan01_03123</name>
</gene>
<protein>
    <submittedName>
        <fullName evidence="2">Bifunctional ribose 1,5-bisphosphokinase-thymidine phosphorylase</fullName>
    </submittedName>
</protein>
<keyword evidence="3" id="KW-1185">Reference proteome</keyword>
<keyword evidence="1" id="KW-0472">Membrane</keyword>
<keyword evidence="1" id="KW-1133">Transmembrane helix</keyword>
<proteinExistence type="predicted"/>
<feature type="non-terminal residue" evidence="2">
    <location>
        <position position="148"/>
    </location>
</feature>
<keyword evidence="2" id="KW-0808">Transferase</keyword>
<name>A0A226EYB2_FOLCA</name>
<feature type="transmembrane region" description="Helical" evidence="1">
    <location>
        <begin position="6"/>
        <end position="26"/>
    </location>
</feature>
<evidence type="ECO:0000313" key="3">
    <source>
        <dbReference type="Proteomes" id="UP000198287"/>
    </source>
</evidence>
<accession>A0A226EYB2</accession>
<reference evidence="2 3" key="1">
    <citation type="submission" date="2015-12" db="EMBL/GenBank/DDBJ databases">
        <title>The genome of Folsomia candida.</title>
        <authorList>
            <person name="Faddeeva A."/>
            <person name="Derks M.F."/>
            <person name="Anvar Y."/>
            <person name="Smit S."/>
            <person name="Van Straalen N."/>
            <person name="Roelofs D."/>
        </authorList>
    </citation>
    <scope>NUCLEOTIDE SEQUENCE [LARGE SCALE GENOMIC DNA]</scope>
    <source>
        <strain evidence="2 3">VU population</strain>
        <tissue evidence="2">Whole body</tissue>
    </source>
</reference>
<dbReference type="AlphaFoldDB" id="A0A226EYB2"/>
<dbReference type="EMBL" id="LNIX01000001">
    <property type="protein sequence ID" value="OXA61841.1"/>
    <property type="molecule type" value="Genomic_DNA"/>
</dbReference>